<feature type="region of interest" description="Disordered" evidence="1">
    <location>
        <begin position="71"/>
        <end position="95"/>
    </location>
</feature>
<evidence type="ECO:0000313" key="3">
    <source>
        <dbReference type="Proteomes" id="UP000265515"/>
    </source>
</evidence>
<dbReference type="AlphaFoldDB" id="A0A388LHH5"/>
<dbReference type="Gramene" id="GBG81769">
    <property type="protein sequence ID" value="GBG81769"/>
    <property type="gene ID" value="CBR_g33947"/>
</dbReference>
<organism evidence="2 3">
    <name type="scientific">Chara braunii</name>
    <name type="common">Braun's stonewort</name>
    <dbReference type="NCBI Taxonomy" id="69332"/>
    <lineage>
        <taxon>Eukaryota</taxon>
        <taxon>Viridiplantae</taxon>
        <taxon>Streptophyta</taxon>
        <taxon>Charophyceae</taxon>
        <taxon>Charales</taxon>
        <taxon>Characeae</taxon>
        <taxon>Chara</taxon>
    </lineage>
</organism>
<keyword evidence="3" id="KW-1185">Reference proteome</keyword>
<protein>
    <submittedName>
        <fullName evidence="2">Uncharacterized protein</fullName>
    </submittedName>
</protein>
<gene>
    <name evidence="2" type="ORF">CBR_g33947</name>
</gene>
<dbReference type="EMBL" id="BFEA01000386">
    <property type="protein sequence ID" value="GBG81769.1"/>
    <property type="molecule type" value="Genomic_DNA"/>
</dbReference>
<evidence type="ECO:0000256" key="1">
    <source>
        <dbReference type="SAM" id="MobiDB-lite"/>
    </source>
</evidence>
<dbReference type="Proteomes" id="UP000265515">
    <property type="component" value="Unassembled WGS sequence"/>
</dbReference>
<feature type="region of interest" description="Disordered" evidence="1">
    <location>
        <begin position="199"/>
        <end position="235"/>
    </location>
</feature>
<proteinExistence type="predicted"/>
<accession>A0A388LHH5</accession>
<evidence type="ECO:0000313" key="2">
    <source>
        <dbReference type="EMBL" id="GBG81769.1"/>
    </source>
</evidence>
<sequence>MGTDTNCPKYPKQPKERKLLPNMLAEVEEAPGIWFVADSNYDGWVFDDNLEEPDWVWHYVDKEPMVKKPNIFPPTDSRWQKKGMGKVPPNPIKFKTDPLIDPQVIREEKDREDLLWDLDAVREQVMQEFDKEASSIRSRLKGLEQASLQSRVKTQAENKRTLNKEEGQKIMEGGLKKRKTINAGGKEEIVTKPVEVWQGDTANVPGKAGSETSADVSGVEEDSSAGESEKESQRSLQWLKEYVEKVKGKGSMLLTSV</sequence>
<reference evidence="2 3" key="1">
    <citation type="journal article" date="2018" name="Cell">
        <title>The Chara Genome: Secondary Complexity and Implications for Plant Terrestrialization.</title>
        <authorList>
            <person name="Nishiyama T."/>
            <person name="Sakayama H."/>
            <person name="Vries J.D."/>
            <person name="Buschmann H."/>
            <person name="Saint-Marcoux D."/>
            <person name="Ullrich K.K."/>
            <person name="Haas F.B."/>
            <person name="Vanderstraeten L."/>
            <person name="Becker D."/>
            <person name="Lang D."/>
            <person name="Vosolsobe S."/>
            <person name="Rombauts S."/>
            <person name="Wilhelmsson P.K.I."/>
            <person name="Janitza P."/>
            <person name="Kern R."/>
            <person name="Heyl A."/>
            <person name="Rumpler F."/>
            <person name="Villalobos L.I.A.C."/>
            <person name="Clay J.M."/>
            <person name="Skokan R."/>
            <person name="Toyoda A."/>
            <person name="Suzuki Y."/>
            <person name="Kagoshima H."/>
            <person name="Schijlen E."/>
            <person name="Tajeshwar N."/>
            <person name="Catarino B."/>
            <person name="Hetherington A.J."/>
            <person name="Saltykova A."/>
            <person name="Bonnot C."/>
            <person name="Breuninger H."/>
            <person name="Symeonidi A."/>
            <person name="Radhakrishnan G.V."/>
            <person name="Van Nieuwerburgh F."/>
            <person name="Deforce D."/>
            <person name="Chang C."/>
            <person name="Karol K.G."/>
            <person name="Hedrich R."/>
            <person name="Ulvskov P."/>
            <person name="Glockner G."/>
            <person name="Delwiche C.F."/>
            <person name="Petrasek J."/>
            <person name="Van de Peer Y."/>
            <person name="Friml J."/>
            <person name="Beilby M."/>
            <person name="Dolan L."/>
            <person name="Kohara Y."/>
            <person name="Sugano S."/>
            <person name="Fujiyama A."/>
            <person name="Delaux P.-M."/>
            <person name="Quint M."/>
            <person name="TheiBen G."/>
            <person name="Hagemann M."/>
            <person name="Harholt J."/>
            <person name="Dunand C."/>
            <person name="Zachgo S."/>
            <person name="Langdale J."/>
            <person name="Maumus F."/>
            <person name="Straeten D.V.D."/>
            <person name="Gould S.B."/>
            <person name="Rensing S.A."/>
        </authorList>
    </citation>
    <scope>NUCLEOTIDE SEQUENCE [LARGE SCALE GENOMIC DNA]</scope>
    <source>
        <strain evidence="2 3">S276</strain>
    </source>
</reference>
<name>A0A388LHH5_CHABU</name>
<comment type="caution">
    <text evidence="2">The sequence shown here is derived from an EMBL/GenBank/DDBJ whole genome shotgun (WGS) entry which is preliminary data.</text>
</comment>